<dbReference type="PANTHER" id="PTHR17453">
    <property type="entry name" value="SIGNAL RECOGNITION PARTICLE 19 KD PROTEIN"/>
    <property type="match status" value="1"/>
</dbReference>
<comment type="subunit">
    <text evidence="9">Component of a signal recognition particle complex that consists of a 7SL RNA molecule of 300 nucleotides and six protein subunits: SRP72, SRP68, SRP54, SRP19, SRP14 and SRP9.</text>
</comment>
<evidence type="ECO:0000256" key="5">
    <source>
        <dbReference type="ARBA" id="ARBA00022884"/>
    </source>
</evidence>
<gene>
    <name evidence="13" type="ORF">KFL_001200150</name>
</gene>
<evidence type="ECO:0000256" key="7">
    <source>
        <dbReference type="ARBA" id="ARBA00023242"/>
    </source>
</evidence>
<evidence type="ECO:0000256" key="1">
    <source>
        <dbReference type="ARBA" id="ARBA00004496"/>
    </source>
</evidence>
<evidence type="ECO:0000256" key="12">
    <source>
        <dbReference type="SAM" id="MobiDB-lite"/>
    </source>
</evidence>
<dbReference type="AlphaFoldDB" id="A0A1Y1I0L0"/>
<dbReference type="OrthoDB" id="2190947at2759"/>
<comment type="subcellular location">
    <subcellularLocation>
        <location evidence="1">Cytoplasm</location>
    </subcellularLocation>
    <subcellularLocation>
        <location evidence="2">Nucleus</location>
        <location evidence="2">Nucleolus</location>
    </subcellularLocation>
</comment>
<keyword evidence="4" id="KW-0963">Cytoplasm</keyword>
<evidence type="ECO:0000256" key="4">
    <source>
        <dbReference type="ARBA" id="ARBA00022490"/>
    </source>
</evidence>
<comment type="function">
    <text evidence="11">Component of the signal recognition particle (SRP) complex, a ribonucleoprotein complex that mediates the cotranslational targeting of secretory and membrane proteins to the endoplasmic reticulum (ER). Binds directly to 7SL RNA. Mediates binding of SRP54 to the SRP complex.</text>
</comment>
<evidence type="ECO:0000256" key="9">
    <source>
        <dbReference type="ARBA" id="ARBA00033761"/>
    </source>
</evidence>
<sequence>MPECSRWNCIYPAYIDKKKSSQQGRRVLATLAAENPQAYEIADCCTYFKLPTVLELNKSYSRDFLQPGRVRVQIKREDGSPVNPAIPNRKKLLEEVAKMVPKHTGRQKKAAEPAAGGSTSGAKSGKSGKKKK</sequence>
<dbReference type="FunFam" id="3.30.56.30:FF:000002">
    <property type="entry name" value="Signal recognition particle 19kDa"/>
    <property type="match status" value="1"/>
</dbReference>
<keyword evidence="5" id="KW-0694">RNA-binding</keyword>
<evidence type="ECO:0000256" key="11">
    <source>
        <dbReference type="ARBA" id="ARBA00045518"/>
    </source>
</evidence>
<accession>A0A1Y1I0L0</accession>
<evidence type="ECO:0000256" key="2">
    <source>
        <dbReference type="ARBA" id="ARBA00004604"/>
    </source>
</evidence>
<keyword evidence="8" id="KW-0687">Ribonucleoprotein</keyword>
<keyword evidence="7" id="KW-0539">Nucleus</keyword>
<protein>
    <recommendedName>
        <fullName evidence="10">Signal recognition particle 19 kDa protein</fullName>
    </recommendedName>
</protein>
<reference evidence="13 14" key="1">
    <citation type="journal article" date="2014" name="Nat. Commun.">
        <title>Klebsormidium flaccidum genome reveals primary factors for plant terrestrial adaptation.</title>
        <authorList>
            <person name="Hori K."/>
            <person name="Maruyama F."/>
            <person name="Fujisawa T."/>
            <person name="Togashi T."/>
            <person name="Yamamoto N."/>
            <person name="Seo M."/>
            <person name="Sato S."/>
            <person name="Yamada T."/>
            <person name="Mori H."/>
            <person name="Tajima N."/>
            <person name="Moriyama T."/>
            <person name="Ikeuchi M."/>
            <person name="Watanabe M."/>
            <person name="Wada H."/>
            <person name="Kobayashi K."/>
            <person name="Saito M."/>
            <person name="Masuda T."/>
            <person name="Sasaki-Sekimoto Y."/>
            <person name="Mashiguchi K."/>
            <person name="Awai K."/>
            <person name="Shimojima M."/>
            <person name="Masuda S."/>
            <person name="Iwai M."/>
            <person name="Nobusawa T."/>
            <person name="Narise T."/>
            <person name="Kondo S."/>
            <person name="Saito H."/>
            <person name="Sato R."/>
            <person name="Murakawa M."/>
            <person name="Ihara Y."/>
            <person name="Oshima-Yamada Y."/>
            <person name="Ohtaka K."/>
            <person name="Satoh M."/>
            <person name="Sonobe K."/>
            <person name="Ishii M."/>
            <person name="Ohtani R."/>
            <person name="Kanamori-Sato M."/>
            <person name="Honoki R."/>
            <person name="Miyazaki D."/>
            <person name="Mochizuki H."/>
            <person name="Umetsu J."/>
            <person name="Higashi K."/>
            <person name="Shibata D."/>
            <person name="Kamiya Y."/>
            <person name="Sato N."/>
            <person name="Nakamura Y."/>
            <person name="Tabata S."/>
            <person name="Ida S."/>
            <person name="Kurokawa K."/>
            <person name="Ohta H."/>
        </authorList>
    </citation>
    <scope>NUCLEOTIDE SEQUENCE [LARGE SCALE GENOMIC DNA]</scope>
    <source>
        <strain evidence="13 14">NIES-2285</strain>
    </source>
</reference>
<dbReference type="Gene3D" id="3.30.56.30">
    <property type="entry name" value="Signal recognition particle, SRP19-like subunit"/>
    <property type="match status" value="1"/>
</dbReference>
<dbReference type="EMBL" id="DF237069">
    <property type="protein sequence ID" value="GAQ82691.1"/>
    <property type="molecule type" value="Genomic_DNA"/>
</dbReference>
<dbReference type="STRING" id="105231.A0A1Y1I0L0"/>
<dbReference type="Pfam" id="PF01922">
    <property type="entry name" value="SRP19"/>
    <property type="match status" value="1"/>
</dbReference>
<feature type="compositionally biased region" description="Low complexity" evidence="12">
    <location>
        <begin position="114"/>
        <end position="125"/>
    </location>
</feature>
<evidence type="ECO:0000256" key="10">
    <source>
        <dbReference type="ARBA" id="ARBA00033772"/>
    </source>
</evidence>
<dbReference type="OMA" id="QMERWIC"/>
<comment type="similarity">
    <text evidence="3">Belongs to the SRP19 family.</text>
</comment>
<evidence type="ECO:0000313" key="14">
    <source>
        <dbReference type="Proteomes" id="UP000054558"/>
    </source>
</evidence>
<evidence type="ECO:0000313" key="13">
    <source>
        <dbReference type="EMBL" id="GAQ82691.1"/>
    </source>
</evidence>
<evidence type="ECO:0000256" key="8">
    <source>
        <dbReference type="ARBA" id="ARBA00023274"/>
    </source>
</evidence>
<dbReference type="InterPro" id="IPR002778">
    <property type="entry name" value="Signal_recog_particle_SRP19"/>
</dbReference>
<dbReference type="SUPFAM" id="SSF69695">
    <property type="entry name" value="SRP19"/>
    <property type="match status" value="1"/>
</dbReference>
<dbReference type="PANTHER" id="PTHR17453:SF0">
    <property type="entry name" value="SIGNAL RECOGNITION PARTICLE 19 KDA PROTEIN"/>
    <property type="match status" value="1"/>
</dbReference>
<keyword evidence="6" id="KW-0733">Signal recognition particle</keyword>
<dbReference type="GO" id="GO:0006617">
    <property type="term" value="P:SRP-dependent cotranslational protein targeting to membrane, signal sequence recognition"/>
    <property type="evidence" value="ECO:0000318"/>
    <property type="project" value="GO_Central"/>
</dbReference>
<keyword evidence="14" id="KW-1185">Reference proteome</keyword>
<feature type="region of interest" description="Disordered" evidence="12">
    <location>
        <begin position="99"/>
        <end position="132"/>
    </location>
</feature>
<dbReference type="GO" id="GO:0005730">
    <property type="term" value="C:nucleolus"/>
    <property type="evidence" value="ECO:0007669"/>
    <property type="project" value="UniProtKB-SubCell"/>
</dbReference>
<name>A0A1Y1I0L0_KLENI</name>
<organism evidence="13 14">
    <name type="scientific">Klebsormidium nitens</name>
    <name type="common">Green alga</name>
    <name type="synonym">Ulothrix nitens</name>
    <dbReference type="NCBI Taxonomy" id="105231"/>
    <lineage>
        <taxon>Eukaryota</taxon>
        <taxon>Viridiplantae</taxon>
        <taxon>Streptophyta</taxon>
        <taxon>Klebsormidiophyceae</taxon>
        <taxon>Klebsormidiales</taxon>
        <taxon>Klebsormidiaceae</taxon>
        <taxon>Klebsormidium</taxon>
    </lineage>
</organism>
<dbReference type="Proteomes" id="UP000054558">
    <property type="component" value="Unassembled WGS sequence"/>
</dbReference>
<dbReference type="GO" id="GO:0005786">
    <property type="term" value="C:signal recognition particle, endoplasmic reticulum targeting"/>
    <property type="evidence" value="ECO:0000318"/>
    <property type="project" value="GO_Central"/>
</dbReference>
<dbReference type="GO" id="GO:0008312">
    <property type="term" value="F:7S RNA binding"/>
    <property type="evidence" value="ECO:0000318"/>
    <property type="project" value="GO_Central"/>
</dbReference>
<evidence type="ECO:0000256" key="6">
    <source>
        <dbReference type="ARBA" id="ARBA00023135"/>
    </source>
</evidence>
<proteinExistence type="inferred from homology"/>
<dbReference type="InterPro" id="IPR036521">
    <property type="entry name" value="SRP19-like_sf"/>
</dbReference>
<evidence type="ECO:0000256" key="3">
    <source>
        <dbReference type="ARBA" id="ARBA00008910"/>
    </source>
</evidence>